<name>A0A4D6LVN4_VIGUN</name>
<gene>
    <name evidence="2" type="ORF">DEO72_LG5g124</name>
</gene>
<evidence type="ECO:0000313" key="2">
    <source>
        <dbReference type="EMBL" id="QCD92066.1"/>
    </source>
</evidence>
<reference evidence="2 3" key="1">
    <citation type="submission" date="2019-04" db="EMBL/GenBank/DDBJ databases">
        <title>An improved genome assembly and genetic linkage map for asparagus bean, Vigna unguiculata ssp. sesquipedialis.</title>
        <authorList>
            <person name="Xia Q."/>
            <person name="Zhang R."/>
            <person name="Dong Y."/>
        </authorList>
    </citation>
    <scope>NUCLEOTIDE SEQUENCE [LARGE SCALE GENOMIC DNA]</scope>
    <source>
        <tissue evidence="2">Leaf</tissue>
    </source>
</reference>
<accession>A0A4D6LVN4</accession>
<evidence type="ECO:0000313" key="3">
    <source>
        <dbReference type="Proteomes" id="UP000501690"/>
    </source>
</evidence>
<organism evidence="2 3">
    <name type="scientific">Vigna unguiculata</name>
    <name type="common">Cowpea</name>
    <dbReference type="NCBI Taxonomy" id="3917"/>
    <lineage>
        <taxon>Eukaryota</taxon>
        <taxon>Viridiplantae</taxon>
        <taxon>Streptophyta</taxon>
        <taxon>Embryophyta</taxon>
        <taxon>Tracheophyta</taxon>
        <taxon>Spermatophyta</taxon>
        <taxon>Magnoliopsida</taxon>
        <taxon>eudicotyledons</taxon>
        <taxon>Gunneridae</taxon>
        <taxon>Pentapetalae</taxon>
        <taxon>rosids</taxon>
        <taxon>fabids</taxon>
        <taxon>Fabales</taxon>
        <taxon>Fabaceae</taxon>
        <taxon>Papilionoideae</taxon>
        <taxon>50 kb inversion clade</taxon>
        <taxon>NPAAA clade</taxon>
        <taxon>indigoferoid/millettioid clade</taxon>
        <taxon>Phaseoleae</taxon>
        <taxon>Vigna</taxon>
    </lineage>
</organism>
<keyword evidence="3" id="KW-1185">Reference proteome</keyword>
<dbReference type="EMBL" id="CP039349">
    <property type="protein sequence ID" value="QCD92066.1"/>
    <property type="molecule type" value="Genomic_DNA"/>
</dbReference>
<protein>
    <submittedName>
        <fullName evidence="2">Uncharacterized protein</fullName>
    </submittedName>
</protein>
<dbReference type="Proteomes" id="UP000501690">
    <property type="component" value="Linkage Group LG5"/>
</dbReference>
<dbReference type="AlphaFoldDB" id="A0A4D6LVN4"/>
<proteinExistence type="predicted"/>
<evidence type="ECO:0000256" key="1">
    <source>
        <dbReference type="SAM" id="MobiDB-lite"/>
    </source>
</evidence>
<feature type="region of interest" description="Disordered" evidence="1">
    <location>
        <begin position="248"/>
        <end position="274"/>
    </location>
</feature>
<sequence>MGNSPSGTRLLGNGKYSFNIKMGEAATISVLKDEKRPRWKLVYDVDGMTSSVLCVFKTTDKNLGNDVIFVGVADCDADEETEGDSKVVRPEPRQNFGVKMEKGKNETGLFSVYVLNDNDPLAAGEVRKQGVSRRGEVETQFWAYGCGTRKGLFVVVKKKKKSNEKLAYMVTVAHYYVNSGSGCGVDMGFSVVVKIGVNNGVLDFSVDGPEEHPTSALLFMIEEVIQTASWNPSACPHCKNIQSQRRRWLSESEEDSDAPFPAPPRYGGSQNTANKGRFNGDGICSMIQAKEVNFNKWWRFR</sequence>